<accession>A0ACC3NSM6</accession>
<reference evidence="1" key="1">
    <citation type="submission" date="2023-07" db="EMBL/GenBank/DDBJ databases">
        <title>Black Yeasts Isolated from many extreme environments.</title>
        <authorList>
            <person name="Coleine C."/>
            <person name="Stajich J.E."/>
            <person name="Selbmann L."/>
        </authorList>
    </citation>
    <scope>NUCLEOTIDE SEQUENCE</scope>
    <source>
        <strain evidence="1">CCFEE 5714</strain>
    </source>
</reference>
<protein>
    <submittedName>
        <fullName evidence="1">Uncharacterized protein</fullName>
    </submittedName>
</protein>
<sequence>MPPKKTKQTASASFNDAIPAPTSRTDDQARTPEQSPRKTAVAGITQAQKQALVDNLQLEITERARKLRAQYALQAQALRSRLEMRVNRIPQVLRKRKMQDLLDEHAERARPKPSAPLAVPEEQEAETTAPVKKGTKRSSDEISTASPAENNAEDDKENAPVQPSSSQAAQHDLPNPKKRAKTALAATANTKAARTASRKVVPSTVLSPKSHNSRTLPRSPFKMSGSPEKPSIRPISPVKPAAPTGRAGATRTASRQASKKYLTAPVGIENEGRSSEASNASTGTTVIVTKAAGAKGRPAAAGAKKATASTAAKSGGGAKKTTAAAAKKENVPPVPTAAAGRSLRKRG</sequence>
<evidence type="ECO:0000313" key="2">
    <source>
        <dbReference type="Proteomes" id="UP001281147"/>
    </source>
</evidence>
<gene>
    <name evidence="1" type="ORF">LTR37_002641</name>
</gene>
<dbReference type="Proteomes" id="UP001281147">
    <property type="component" value="Unassembled WGS sequence"/>
</dbReference>
<proteinExistence type="predicted"/>
<organism evidence="1 2">
    <name type="scientific">Vermiconidia calcicola</name>
    <dbReference type="NCBI Taxonomy" id="1690605"/>
    <lineage>
        <taxon>Eukaryota</taxon>
        <taxon>Fungi</taxon>
        <taxon>Dikarya</taxon>
        <taxon>Ascomycota</taxon>
        <taxon>Pezizomycotina</taxon>
        <taxon>Dothideomycetes</taxon>
        <taxon>Dothideomycetidae</taxon>
        <taxon>Mycosphaerellales</taxon>
        <taxon>Extremaceae</taxon>
        <taxon>Vermiconidia</taxon>
    </lineage>
</organism>
<keyword evidence="2" id="KW-1185">Reference proteome</keyword>
<comment type="caution">
    <text evidence="1">The sequence shown here is derived from an EMBL/GenBank/DDBJ whole genome shotgun (WGS) entry which is preliminary data.</text>
</comment>
<name>A0ACC3NSM6_9PEZI</name>
<dbReference type="EMBL" id="JAUTXU010000014">
    <property type="protein sequence ID" value="KAK3722208.1"/>
    <property type="molecule type" value="Genomic_DNA"/>
</dbReference>
<evidence type="ECO:0000313" key="1">
    <source>
        <dbReference type="EMBL" id="KAK3722208.1"/>
    </source>
</evidence>